<dbReference type="AlphaFoldDB" id="A0A6A1W5H7"/>
<dbReference type="GO" id="GO:0009507">
    <property type="term" value="C:chloroplast"/>
    <property type="evidence" value="ECO:0007669"/>
    <property type="project" value="TreeGrafter"/>
</dbReference>
<feature type="transmembrane region" description="Helical" evidence="1">
    <location>
        <begin position="170"/>
        <end position="196"/>
    </location>
</feature>
<dbReference type="EMBL" id="RXIC02000021">
    <property type="protein sequence ID" value="KAB1220514.1"/>
    <property type="molecule type" value="Genomic_DNA"/>
</dbReference>
<feature type="transmembrane region" description="Helical" evidence="1">
    <location>
        <begin position="217"/>
        <end position="240"/>
    </location>
</feature>
<evidence type="ECO:0000256" key="1">
    <source>
        <dbReference type="SAM" id="Phobius"/>
    </source>
</evidence>
<gene>
    <name evidence="2" type="ORF">CJ030_MR3G015767</name>
</gene>
<feature type="transmembrane region" description="Helical" evidence="1">
    <location>
        <begin position="324"/>
        <end position="350"/>
    </location>
</feature>
<accession>A0A6A1W5H7</accession>
<protein>
    <submittedName>
        <fullName evidence="2">Uncharacterized protein</fullName>
    </submittedName>
</protein>
<feature type="transmembrane region" description="Helical" evidence="1">
    <location>
        <begin position="139"/>
        <end position="158"/>
    </location>
</feature>
<name>A0A6A1W5H7_9ROSI</name>
<organism evidence="2 3">
    <name type="scientific">Morella rubra</name>
    <name type="common">Chinese bayberry</name>
    <dbReference type="NCBI Taxonomy" id="262757"/>
    <lineage>
        <taxon>Eukaryota</taxon>
        <taxon>Viridiplantae</taxon>
        <taxon>Streptophyta</taxon>
        <taxon>Embryophyta</taxon>
        <taxon>Tracheophyta</taxon>
        <taxon>Spermatophyta</taxon>
        <taxon>Magnoliopsida</taxon>
        <taxon>eudicotyledons</taxon>
        <taxon>Gunneridae</taxon>
        <taxon>Pentapetalae</taxon>
        <taxon>rosids</taxon>
        <taxon>fabids</taxon>
        <taxon>Fagales</taxon>
        <taxon>Myricaceae</taxon>
        <taxon>Morella</taxon>
    </lineage>
</organism>
<proteinExistence type="predicted"/>
<dbReference type="PANTHER" id="PTHR33918">
    <property type="entry name" value="OS01G0704200 PROTEIN"/>
    <property type="match status" value="1"/>
</dbReference>
<evidence type="ECO:0000313" key="3">
    <source>
        <dbReference type="Proteomes" id="UP000516437"/>
    </source>
</evidence>
<dbReference type="OrthoDB" id="1927955at2759"/>
<keyword evidence="1" id="KW-0812">Transmembrane</keyword>
<evidence type="ECO:0000313" key="2">
    <source>
        <dbReference type="EMBL" id="KAB1220514.1"/>
    </source>
</evidence>
<keyword evidence="3" id="KW-1185">Reference proteome</keyword>
<dbReference type="PANTHER" id="PTHR33918:SF4">
    <property type="entry name" value="ABC-2 TYPE TRANSPORTER DOMAIN-CONTAINING PROTEIN"/>
    <property type="match status" value="1"/>
</dbReference>
<comment type="caution">
    <text evidence="2">The sequence shown here is derived from an EMBL/GenBank/DDBJ whole genome shotgun (WGS) entry which is preliminary data.</text>
</comment>
<keyword evidence="1" id="KW-0472">Membrane</keyword>
<sequence length="359" mass="39966">MEQSVCRGLPTPKLGSYAHRLPSHQLVSTNQVRLRDQRVPFRIAWKSCLMLGSKVVLKKFPEQRLKIGATVCAAESDPDAKLEFSGREKSDSCVPVSGINGLEPFRGKSGSISFCGLTQQSVEEAKLQSAPFNEEKSSFLWVLAPVALISSLILPQFFLANAIEAILGDILLVEIVTSLLFEILFYIGIATFLLVTDRVQRPYLQFSSKRWGLITGLRGYLTCAFSTMGFKVIAPLFAVYVTWPMIGLPGLVAVVPFLMGFVAQLAFEKYLDKSGSSCWPLIPIIFEVYRLYQLTKAAHFIERLMFSMKGLPASPELLERSGALYAMIATFQILGVVCLWSLVTFLLRLFPSRPVAEKY</sequence>
<reference evidence="2 3" key="1">
    <citation type="journal article" date="2019" name="Plant Biotechnol. J.">
        <title>The red bayberry genome and genetic basis of sex determination.</title>
        <authorList>
            <person name="Jia H.M."/>
            <person name="Jia H.J."/>
            <person name="Cai Q.L."/>
            <person name="Wang Y."/>
            <person name="Zhao H.B."/>
            <person name="Yang W.F."/>
            <person name="Wang G.Y."/>
            <person name="Li Y.H."/>
            <person name="Zhan D.L."/>
            <person name="Shen Y.T."/>
            <person name="Niu Q.F."/>
            <person name="Chang L."/>
            <person name="Qiu J."/>
            <person name="Zhao L."/>
            <person name="Xie H.B."/>
            <person name="Fu W.Y."/>
            <person name="Jin J."/>
            <person name="Li X.W."/>
            <person name="Jiao Y."/>
            <person name="Zhou C.C."/>
            <person name="Tu T."/>
            <person name="Chai C.Y."/>
            <person name="Gao J.L."/>
            <person name="Fan L.J."/>
            <person name="van de Weg E."/>
            <person name="Wang J.Y."/>
            <person name="Gao Z.S."/>
        </authorList>
    </citation>
    <scope>NUCLEOTIDE SEQUENCE [LARGE SCALE GENOMIC DNA]</scope>
    <source>
        <tissue evidence="2">Leaves</tissue>
    </source>
</reference>
<feature type="transmembrane region" description="Helical" evidence="1">
    <location>
        <begin position="246"/>
        <end position="267"/>
    </location>
</feature>
<keyword evidence="1" id="KW-1133">Transmembrane helix</keyword>
<dbReference type="Proteomes" id="UP000516437">
    <property type="component" value="Chromosome 3"/>
</dbReference>